<evidence type="ECO:0000259" key="3">
    <source>
        <dbReference type="PROSITE" id="PS50819"/>
    </source>
</evidence>
<protein>
    <recommendedName>
        <fullName evidence="3">DOD-type homing endonuclease domain-containing protein</fullName>
    </recommendedName>
</protein>
<name>A0A1G2L9P6_9BACT</name>
<dbReference type="AlphaFoldDB" id="A0A1G2L9P6"/>
<dbReference type="GO" id="GO:0005506">
    <property type="term" value="F:iron ion binding"/>
    <property type="evidence" value="ECO:0007669"/>
    <property type="project" value="InterPro"/>
</dbReference>
<accession>A0A1G2L9P6</accession>
<feature type="domain" description="DOD-type homing endonuclease" evidence="3">
    <location>
        <begin position="207"/>
        <end position="344"/>
    </location>
</feature>
<comment type="caution">
    <text evidence="4">The sequence shown here is derived from an EMBL/GenBank/DDBJ whole genome shotgun (WGS) entry which is preliminary data.</text>
</comment>
<keyword evidence="1" id="KW-0068">Autocatalytic cleavage</keyword>
<dbReference type="InterPro" id="IPR004860">
    <property type="entry name" value="LAGLIDADG_dom"/>
</dbReference>
<keyword evidence="2" id="KW-0651">Protein splicing</keyword>
<dbReference type="Pfam" id="PF01592">
    <property type="entry name" value="NifU_N"/>
    <property type="match status" value="1"/>
</dbReference>
<reference evidence="4 5" key="1">
    <citation type="journal article" date="2016" name="Nat. Commun.">
        <title>Thousands of microbial genomes shed light on interconnected biogeochemical processes in an aquifer system.</title>
        <authorList>
            <person name="Anantharaman K."/>
            <person name="Brown C.T."/>
            <person name="Hug L.A."/>
            <person name="Sharon I."/>
            <person name="Castelle C.J."/>
            <person name="Probst A.J."/>
            <person name="Thomas B.C."/>
            <person name="Singh A."/>
            <person name="Wilkins M.J."/>
            <person name="Karaoz U."/>
            <person name="Brodie E.L."/>
            <person name="Williams K.H."/>
            <person name="Hubbard S.S."/>
            <person name="Banfield J.F."/>
        </authorList>
    </citation>
    <scope>NUCLEOTIDE SEQUENCE [LARGE SCALE GENOMIC DNA]</scope>
</reference>
<gene>
    <name evidence="4" type="ORF">A3B37_02815</name>
</gene>
<organism evidence="4 5">
    <name type="scientific">Candidatus Sungbacteria bacterium RIFCSPLOWO2_01_FULL_59_16</name>
    <dbReference type="NCBI Taxonomy" id="1802280"/>
    <lineage>
        <taxon>Bacteria</taxon>
        <taxon>Candidatus Sungiibacteriota</taxon>
    </lineage>
</organism>
<dbReference type="PROSITE" id="PS50818">
    <property type="entry name" value="INTEIN_C_TER"/>
    <property type="match status" value="1"/>
</dbReference>
<dbReference type="InterPro" id="IPR006142">
    <property type="entry name" value="INTEIN"/>
</dbReference>
<dbReference type="STRING" id="1802280.A3B37_02815"/>
<dbReference type="InterPro" id="IPR036844">
    <property type="entry name" value="Hint_dom_sf"/>
</dbReference>
<dbReference type="Pfam" id="PF14528">
    <property type="entry name" value="LAGLIDADG_3"/>
    <property type="match status" value="1"/>
</dbReference>
<dbReference type="InterPro" id="IPR030934">
    <property type="entry name" value="Intein_C"/>
</dbReference>
<dbReference type="SUPFAM" id="SSF55608">
    <property type="entry name" value="Homing endonucleases"/>
    <property type="match status" value="1"/>
</dbReference>
<dbReference type="GO" id="GO:0016226">
    <property type="term" value="P:iron-sulfur cluster assembly"/>
    <property type="evidence" value="ECO:0007669"/>
    <property type="project" value="InterPro"/>
</dbReference>
<evidence type="ECO:0000313" key="5">
    <source>
        <dbReference type="Proteomes" id="UP000176705"/>
    </source>
</evidence>
<dbReference type="PRINTS" id="PR00379">
    <property type="entry name" value="INTEIN"/>
</dbReference>
<dbReference type="InterPro" id="IPR027434">
    <property type="entry name" value="Homing_endonucl"/>
</dbReference>
<dbReference type="Gene3D" id="3.90.1010.10">
    <property type="match status" value="1"/>
</dbReference>
<proteinExistence type="predicted"/>
<dbReference type="InterPro" id="IPR004042">
    <property type="entry name" value="Intein_endonuc_central"/>
</dbReference>
<evidence type="ECO:0000256" key="2">
    <source>
        <dbReference type="ARBA" id="ARBA00023000"/>
    </source>
</evidence>
<dbReference type="SUPFAM" id="SSF51294">
    <property type="entry name" value="Hedgehog/intein (Hint) domain"/>
    <property type="match status" value="1"/>
</dbReference>
<evidence type="ECO:0000313" key="4">
    <source>
        <dbReference type="EMBL" id="OHA08274.1"/>
    </source>
</evidence>
<sequence>MEQKNKQAAGAEPIDVVNQYTGEKWYYSDIVKDHFFNPRNLLLEDRDETGYDAVGMVGSPACLLGVTRVAANPSLRTISEVSRGARLLGHDSRYHPVSRVFRVAYPRTELVRIRNYLGELVATSDHLVYAKRIPKTTTFRHHAYKIRIPSSWMHASDIRRGDIALYPLPSEQRHVAALHFPSRRRRWDFKSIPLPDIVPITPDLLEFFGYFIAEGHTKAGSEVGFTLAGHEQEIAGRIVALVREIFRLTATVRERPHQHRIDIAVYNAHLARNFRGLFGASAREKRVPEDLLFLRPELQRWLIKGLWLGDGYFSGRRHQPRAGFTTISPTLFEQMRTLLLRQRIVPSTFREPLKVRNGVRHRPSYRLHVGDMDSLECLAGILGIAFRRDPGKRHERRVWFEGNHLCLPVKRVSRAAFGGGRLYNFEIAESHTYATDAFLVHNCGDMLKMWMKVDGATEQIKELKWRTFGCASAIAATSMFSVMVTENGGMKIADALKIRPQNIMVRLGGLPNRKIHCSVLADKSFRKTVNDYFHRTGQHARVLVEGARVVDPKLNITDHDIEEAVLEGATDLDAVQRKLKVGVGSPAVITEVEQLIRFYKEKYYG</sequence>
<dbReference type="SUPFAM" id="SSF82649">
    <property type="entry name" value="SufE/NifU"/>
    <property type="match status" value="1"/>
</dbReference>
<evidence type="ECO:0000256" key="1">
    <source>
        <dbReference type="ARBA" id="ARBA00022813"/>
    </source>
</evidence>
<dbReference type="Gene3D" id="3.10.28.10">
    <property type="entry name" value="Homing endonucleases"/>
    <property type="match status" value="1"/>
</dbReference>
<dbReference type="InterPro" id="IPR002871">
    <property type="entry name" value="NIF_FeS_clus_asmbl_NifU_N"/>
</dbReference>
<dbReference type="Gene3D" id="2.170.16.10">
    <property type="entry name" value="Hedgehog/Intein (Hint) domain"/>
    <property type="match status" value="1"/>
</dbReference>
<dbReference type="GO" id="GO:0016539">
    <property type="term" value="P:intein-mediated protein splicing"/>
    <property type="evidence" value="ECO:0007669"/>
    <property type="project" value="InterPro"/>
</dbReference>
<dbReference type="PANTHER" id="PTHR10093">
    <property type="entry name" value="IRON-SULFUR CLUSTER ASSEMBLY ENZYME NIFU HOMOLOG"/>
    <property type="match status" value="1"/>
</dbReference>
<dbReference type="Proteomes" id="UP000176705">
    <property type="component" value="Unassembled WGS sequence"/>
</dbReference>
<dbReference type="EMBL" id="MHQS01000019">
    <property type="protein sequence ID" value="OHA08274.1"/>
    <property type="molecule type" value="Genomic_DNA"/>
</dbReference>
<dbReference type="GO" id="GO:0004519">
    <property type="term" value="F:endonuclease activity"/>
    <property type="evidence" value="ECO:0007669"/>
    <property type="project" value="InterPro"/>
</dbReference>
<dbReference type="GO" id="GO:0051536">
    <property type="term" value="F:iron-sulfur cluster binding"/>
    <property type="evidence" value="ECO:0007669"/>
    <property type="project" value="InterPro"/>
</dbReference>
<dbReference type="PROSITE" id="PS50819">
    <property type="entry name" value="INTEIN_ENDONUCLEASE"/>
    <property type="match status" value="1"/>
</dbReference>